<feature type="region of interest" description="Disordered" evidence="4">
    <location>
        <begin position="25"/>
        <end position="104"/>
    </location>
</feature>
<feature type="compositionally biased region" description="Acidic residues" evidence="4">
    <location>
        <begin position="491"/>
        <end position="500"/>
    </location>
</feature>
<feature type="domain" description="Helicase C-terminal" evidence="6">
    <location>
        <begin position="548"/>
        <end position="713"/>
    </location>
</feature>
<feature type="region of interest" description="Disordered" evidence="4">
    <location>
        <begin position="728"/>
        <end position="797"/>
    </location>
</feature>
<feature type="compositionally biased region" description="Acidic residues" evidence="4">
    <location>
        <begin position="737"/>
        <end position="749"/>
    </location>
</feature>
<dbReference type="CDD" id="cd18793">
    <property type="entry name" value="SF2_C_SNF"/>
    <property type="match status" value="1"/>
</dbReference>
<evidence type="ECO:0000259" key="6">
    <source>
        <dbReference type="PROSITE" id="PS51194"/>
    </source>
</evidence>
<dbReference type="Gene3D" id="3.40.50.300">
    <property type="entry name" value="P-loop containing nucleotide triphosphate hydrolases"/>
    <property type="match status" value="1"/>
</dbReference>
<organism evidence="7 8">
    <name type="scientific">Lachnellula occidentalis</name>
    <dbReference type="NCBI Taxonomy" id="215460"/>
    <lineage>
        <taxon>Eukaryota</taxon>
        <taxon>Fungi</taxon>
        <taxon>Dikarya</taxon>
        <taxon>Ascomycota</taxon>
        <taxon>Pezizomycotina</taxon>
        <taxon>Leotiomycetes</taxon>
        <taxon>Helotiales</taxon>
        <taxon>Lachnaceae</taxon>
        <taxon>Lachnellula</taxon>
    </lineage>
</organism>
<keyword evidence="3" id="KW-0067">ATP-binding</keyword>
<dbReference type="InterPro" id="IPR049730">
    <property type="entry name" value="SNF2/RAD54-like_C"/>
</dbReference>
<protein>
    <submittedName>
        <fullName evidence="7">DNA repair protein</fullName>
    </submittedName>
</protein>
<feature type="compositionally biased region" description="Acidic residues" evidence="4">
    <location>
        <begin position="756"/>
        <end position="768"/>
    </location>
</feature>
<dbReference type="GO" id="GO:0005524">
    <property type="term" value="F:ATP binding"/>
    <property type="evidence" value="ECO:0007669"/>
    <property type="project" value="InterPro"/>
</dbReference>
<feature type="domain" description="Helicase ATP-binding" evidence="5">
    <location>
        <begin position="160"/>
        <end position="355"/>
    </location>
</feature>
<evidence type="ECO:0000313" key="8">
    <source>
        <dbReference type="Proteomes" id="UP000443090"/>
    </source>
</evidence>
<dbReference type="GO" id="GO:0016787">
    <property type="term" value="F:hydrolase activity"/>
    <property type="evidence" value="ECO:0007669"/>
    <property type="project" value="UniProtKB-KW"/>
</dbReference>
<dbReference type="OrthoDB" id="5399953at2759"/>
<evidence type="ECO:0000313" key="7">
    <source>
        <dbReference type="EMBL" id="TVY34575.1"/>
    </source>
</evidence>
<dbReference type="Proteomes" id="UP000443090">
    <property type="component" value="Unassembled WGS sequence"/>
</dbReference>
<feature type="compositionally biased region" description="Acidic residues" evidence="4">
    <location>
        <begin position="64"/>
        <end position="73"/>
    </location>
</feature>
<keyword evidence="2" id="KW-0378">Hydrolase</keyword>
<gene>
    <name evidence="7" type="primary">RAD5_0</name>
    <name evidence="7" type="ORF">LOCC1_G007853</name>
</gene>
<dbReference type="InterPro" id="IPR038718">
    <property type="entry name" value="SNF2-like_sf"/>
</dbReference>
<dbReference type="PROSITE" id="PS51194">
    <property type="entry name" value="HELICASE_CTER"/>
    <property type="match status" value="1"/>
</dbReference>
<dbReference type="AlphaFoldDB" id="A0A8H8RIC2"/>
<sequence>MTPPTSKKKLDDITARLCQLRMGIKPGYGLAGNEEEEEVLDQERLKAEADAKHRDEAKSNANDSDSEAMDTDDDTSKSTASYEHSVEPAKQPRDMEGEDPDDANEFAGYKREVYHESHVVKGDHVFPIYEYLGPRWLKSIPPGIVVTPHDYQLKAAAQAIFCLKEYGLFILGDATGLGKTLSATLALYELKHKPGLSLVLCPASLCHHWLRSINGIWESGSRGLKAFMLNDQKVSASDLLAQGWDVIICSYEYFETSSRKMTTYNTALSEWVKNRTGVKPTRPTCALQSTLWRELKIPFKTIIMDEAHKVMKPSGRRHQAIKEHLYTNGFILLTATIPHNKWHEIYGYLDFKDFHPFHTMNMFLHAFASKGYTNKIERPTVHKIRLLQRFMQAFIIVRPNNILTLPACTIRKVSFLLRAPCAFDVGLLTTKYEQGSHASGDQANEDPESGGAFGLAVRAMMAALHPLCRSEDDTKKIDKKKKKQRGGYESYNDDDDDSEYEPSKKNQGKKSPSEDNTTDGEHIEDRVIFLKKVRDFKDLVEVSGRLEKFMELFMWIKSVYPSEKVLIFSFSLKFLDVIAEAIRRAHNVEPLRYDGTIQPADRAEVEASFKTVDSIIPLLMTMGAGSVGLNVQSASVVIITEPQWNWSNVVQAIGRAWRHGQTKPVKVFILEGANSEIDGVTISCQKKKAMINEELMRVLIRRHDQEPLIMDLMENKPLSPMIFSEFESGGKKAGVEEQSDDDMNGLEETDMVRQDDVDDDMAETEDIEELKGDTSSSDDGDENMGGTESVDEEDLWE</sequence>
<dbReference type="PANTHER" id="PTHR10799">
    <property type="entry name" value="SNF2/RAD54 HELICASE FAMILY"/>
    <property type="match status" value="1"/>
</dbReference>
<dbReference type="SMART" id="SM00490">
    <property type="entry name" value="HELICc"/>
    <property type="match status" value="1"/>
</dbReference>
<comment type="caution">
    <text evidence="7">The sequence shown here is derived from an EMBL/GenBank/DDBJ whole genome shotgun (WGS) entry which is preliminary data.</text>
</comment>
<dbReference type="Pfam" id="PF00176">
    <property type="entry name" value="SNF2-rel_dom"/>
    <property type="match status" value="1"/>
</dbReference>
<evidence type="ECO:0000256" key="1">
    <source>
        <dbReference type="ARBA" id="ARBA00022741"/>
    </source>
</evidence>
<proteinExistence type="predicted"/>
<dbReference type="PROSITE" id="PS51192">
    <property type="entry name" value="HELICASE_ATP_BIND_1"/>
    <property type="match status" value="1"/>
</dbReference>
<dbReference type="InterPro" id="IPR014001">
    <property type="entry name" value="Helicase_ATP-bd"/>
</dbReference>
<keyword evidence="1" id="KW-0547">Nucleotide-binding</keyword>
<dbReference type="InterPro" id="IPR001650">
    <property type="entry name" value="Helicase_C-like"/>
</dbReference>
<dbReference type="EMBL" id="QGMI01001131">
    <property type="protein sequence ID" value="TVY34575.1"/>
    <property type="molecule type" value="Genomic_DNA"/>
</dbReference>
<keyword evidence="8" id="KW-1185">Reference proteome</keyword>
<name>A0A8H8RIC2_9HELO</name>
<evidence type="ECO:0000256" key="3">
    <source>
        <dbReference type="ARBA" id="ARBA00022840"/>
    </source>
</evidence>
<feature type="region of interest" description="Disordered" evidence="4">
    <location>
        <begin position="474"/>
        <end position="520"/>
    </location>
</feature>
<dbReference type="Pfam" id="PF00271">
    <property type="entry name" value="Helicase_C"/>
    <property type="match status" value="1"/>
</dbReference>
<evidence type="ECO:0000256" key="4">
    <source>
        <dbReference type="SAM" id="MobiDB-lite"/>
    </source>
</evidence>
<dbReference type="SMART" id="SM00487">
    <property type="entry name" value="DEXDc"/>
    <property type="match status" value="1"/>
</dbReference>
<dbReference type="SUPFAM" id="SSF52540">
    <property type="entry name" value="P-loop containing nucleoside triphosphate hydrolases"/>
    <property type="match status" value="2"/>
</dbReference>
<dbReference type="InterPro" id="IPR000330">
    <property type="entry name" value="SNF2_N"/>
</dbReference>
<reference evidence="7 8" key="1">
    <citation type="submission" date="2018-05" db="EMBL/GenBank/DDBJ databases">
        <title>Genome sequencing and assembly of the regulated plant pathogen Lachnellula willkommii and related sister species for the development of diagnostic species identification markers.</title>
        <authorList>
            <person name="Giroux E."/>
            <person name="Bilodeau G."/>
        </authorList>
    </citation>
    <scope>NUCLEOTIDE SEQUENCE [LARGE SCALE GENOMIC DNA]</scope>
    <source>
        <strain evidence="7 8">CBS 160.35</strain>
    </source>
</reference>
<dbReference type="InterPro" id="IPR027417">
    <property type="entry name" value="P-loop_NTPase"/>
</dbReference>
<evidence type="ECO:0000256" key="2">
    <source>
        <dbReference type="ARBA" id="ARBA00022801"/>
    </source>
</evidence>
<accession>A0A8H8RIC2</accession>
<feature type="compositionally biased region" description="Basic and acidic residues" evidence="4">
    <location>
        <begin position="41"/>
        <end position="58"/>
    </location>
</feature>
<dbReference type="Gene3D" id="3.40.50.10810">
    <property type="entry name" value="Tandem AAA-ATPase domain"/>
    <property type="match status" value="1"/>
</dbReference>
<feature type="compositionally biased region" description="Basic and acidic residues" evidence="4">
    <location>
        <begin position="84"/>
        <end position="95"/>
    </location>
</feature>
<evidence type="ECO:0000259" key="5">
    <source>
        <dbReference type="PROSITE" id="PS51192"/>
    </source>
</evidence>